<accession>A0A8J3JBS2</accession>
<protein>
    <submittedName>
        <fullName evidence="2">Uncharacterized protein</fullName>
    </submittedName>
</protein>
<dbReference type="Proteomes" id="UP000612808">
    <property type="component" value="Unassembled WGS sequence"/>
</dbReference>
<keyword evidence="3" id="KW-1185">Reference proteome</keyword>
<feature type="compositionally biased region" description="Basic residues" evidence="1">
    <location>
        <begin position="111"/>
        <end position="125"/>
    </location>
</feature>
<comment type="caution">
    <text evidence="2">The sequence shown here is derived from an EMBL/GenBank/DDBJ whole genome shotgun (WGS) entry which is preliminary data.</text>
</comment>
<evidence type="ECO:0000313" key="2">
    <source>
        <dbReference type="EMBL" id="GID13632.1"/>
    </source>
</evidence>
<proteinExistence type="predicted"/>
<evidence type="ECO:0000256" key="1">
    <source>
        <dbReference type="SAM" id="MobiDB-lite"/>
    </source>
</evidence>
<evidence type="ECO:0000313" key="3">
    <source>
        <dbReference type="Proteomes" id="UP000612808"/>
    </source>
</evidence>
<gene>
    <name evidence="2" type="ORF">Aru02nite_45210</name>
</gene>
<reference evidence="2" key="1">
    <citation type="submission" date="2021-01" db="EMBL/GenBank/DDBJ databases">
        <title>Whole genome shotgun sequence of Actinocatenispora rupis NBRC 107355.</title>
        <authorList>
            <person name="Komaki H."/>
            <person name="Tamura T."/>
        </authorList>
    </citation>
    <scope>NUCLEOTIDE SEQUENCE</scope>
    <source>
        <strain evidence="2">NBRC 107355</strain>
    </source>
</reference>
<dbReference type="RefSeq" id="WP_203660841.1">
    <property type="nucleotide sequence ID" value="NZ_BAAAZM010000015.1"/>
</dbReference>
<name>A0A8J3JBS2_9ACTN</name>
<dbReference type="AlphaFoldDB" id="A0A8J3JBS2"/>
<organism evidence="2 3">
    <name type="scientific">Actinocatenispora rupis</name>
    <dbReference type="NCBI Taxonomy" id="519421"/>
    <lineage>
        <taxon>Bacteria</taxon>
        <taxon>Bacillati</taxon>
        <taxon>Actinomycetota</taxon>
        <taxon>Actinomycetes</taxon>
        <taxon>Micromonosporales</taxon>
        <taxon>Micromonosporaceae</taxon>
        <taxon>Actinocatenispora</taxon>
    </lineage>
</organism>
<dbReference type="EMBL" id="BOMB01000025">
    <property type="protein sequence ID" value="GID13632.1"/>
    <property type="molecule type" value="Genomic_DNA"/>
</dbReference>
<sequence>MGGLVDDPGTAGALREIARDRGRRYRERGGPVVWRAVRGGGRRHGSHRDVPITTFRCLLRGSGPVSYLVVAGLPASPPRISLVPPHDPAEPPASTAAVDAPAFPPPEPFRRRPRRRRYGRIRRGR</sequence>
<feature type="region of interest" description="Disordered" evidence="1">
    <location>
        <begin position="81"/>
        <end position="125"/>
    </location>
</feature>